<reference evidence="2" key="2">
    <citation type="submission" date="2016-02" db="EMBL/GenBank/DDBJ databases">
        <title>Draft genome sequence of five rapidly growing Mycobacterium species.</title>
        <authorList>
            <person name="Katahira K."/>
            <person name="Gotou Y."/>
            <person name="Iida K."/>
            <person name="Ogura Y."/>
            <person name="Hayashi T."/>
        </authorList>
    </citation>
    <scope>NUCLEOTIDE SEQUENCE [LARGE SCALE GENOMIC DNA]</scope>
    <source>
        <strain evidence="2">JCM6362</strain>
    </source>
</reference>
<dbReference type="STRING" id="1797.RMCT_0160"/>
<proteinExistence type="predicted"/>
<dbReference type="RefSeq" id="WP_003925161.1">
    <property type="nucleotide sequence ID" value="NZ_BCTB01000001.1"/>
</dbReference>
<organism evidence="1 2">
    <name type="scientific">Mycolicibacterium thermoresistibile</name>
    <name type="common">Mycobacterium thermoresistibile</name>
    <dbReference type="NCBI Taxonomy" id="1797"/>
    <lineage>
        <taxon>Bacteria</taxon>
        <taxon>Bacillati</taxon>
        <taxon>Actinomycetota</taxon>
        <taxon>Actinomycetes</taxon>
        <taxon>Mycobacteriales</taxon>
        <taxon>Mycobacteriaceae</taxon>
        <taxon>Mycolicibacterium</taxon>
    </lineage>
</organism>
<accession>A0A100XAX0</accession>
<comment type="caution">
    <text evidence="1">The sequence shown here is derived from an EMBL/GenBank/DDBJ whole genome shotgun (WGS) entry which is preliminary data.</text>
</comment>
<dbReference type="Proteomes" id="UP000069654">
    <property type="component" value="Unassembled WGS sequence"/>
</dbReference>
<dbReference type="AlphaFoldDB" id="A0A100XAX0"/>
<evidence type="ECO:0000313" key="2">
    <source>
        <dbReference type="Proteomes" id="UP000069654"/>
    </source>
</evidence>
<gene>
    <name evidence="1" type="ORF">RMCT_0160</name>
</gene>
<name>A0A100XAX0_MYCTH</name>
<protein>
    <submittedName>
        <fullName evidence="1">Uncharacterized protein</fullName>
    </submittedName>
</protein>
<evidence type="ECO:0000313" key="1">
    <source>
        <dbReference type="EMBL" id="GAT13188.1"/>
    </source>
</evidence>
<dbReference type="EMBL" id="BCTB01000001">
    <property type="protein sequence ID" value="GAT13188.1"/>
    <property type="molecule type" value="Genomic_DNA"/>
</dbReference>
<reference evidence="1 2" key="1">
    <citation type="journal article" date="2016" name="Genome Announc.">
        <title>Draft Genome Sequences of Five Rapidly Growing Mycobacterium Species, M. thermoresistibile, M. fortuitum subsp. acetamidolyticum, M. canariasense, M. brisbanense, and M. novocastrense.</title>
        <authorList>
            <person name="Katahira K."/>
            <person name="Ogura Y."/>
            <person name="Gotoh Y."/>
            <person name="Hayashi T."/>
        </authorList>
    </citation>
    <scope>NUCLEOTIDE SEQUENCE [LARGE SCALE GENOMIC DNA]</scope>
    <source>
        <strain evidence="1 2">JCM6362</strain>
    </source>
</reference>
<sequence>MTAQLALFGDDSLPVDSGTHVQVAVVFTAQGGPNKGERVYQPQTRHHTREWLDWYATEHLPPQANARLMQRQITISEWEEI</sequence>